<dbReference type="PANTHER" id="PTHR11908">
    <property type="entry name" value="XANTHINE DEHYDROGENASE"/>
    <property type="match status" value="1"/>
</dbReference>
<dbReference type="InterPro" id="IPR037165">
    <property type="entry name" value="AldOxase/xan_DH_Mopterin-bd_sf"/>
</dbReference>
<organism evidence="4">
    <name type="scientific">marine metagenome</name>
    <dbReference type="NCBI Taxonomy" id="408172"/>
    <lineage>
        <taxon>unclassified sequences</taxon>
        <taxon>metagenomes</taxon>
        <taxon>ecological metagenomes</taxon>
    </lineage>
</organism>
<keyword evidence="2" id="KW-0560">Oxidoreductase</keyword>
<dbReference type="GO" id="GO:0005506">
    <property type="term" value="F:iron ion binding"/>
    <property type="evidence" value="ECO:0007669"/>
    <property type="project" value="InterPro"/>
</dbReference>
<dbReference type="Gene3D" id="3.30.365.10">
    <property type="entry name" value="Aldehyde oxidase/xanthine dehydrogenase, molybdopterin binding domain"/>
    <property type="match status" value="3"/>
</dbReference>
<reference evidence="4" key="1">
    <citation type="submission" date="2018-05" db="EMBL/GenBank/DDBJ databases">
        <authorList>
            <person name="Lanie J.A."/>
            <person name="Ng W.-L."/>
            <person name="Kazmierczak K.M."/>
            <person name="Andrzejewski T.M."/>
            <person name="Davidsen T.M."/>
            <person name="Wayne K.J."/>
            <person name="Tettelin H."/>
            <person name="Glass J.I."/>
            <person name="Rusch D."/>
            <person name="Podicherti R."/>
            <person name="Tsui H.-C.T."/>
            <person name="Winkler M.E."/>
        </authorList>
    </citation>
    <scope>NUCLEOTIDE SEQUENCE</scope>
</reference>
<dbReference type="SUPFAM" id="SSF54665">
    <property type="entry name" value="CO dehydrogenase molybdoprotein N-domain-like"/>
    <property type="match status" value="1"/>
</dbReference>
<proteinExistence type="predicted"/>
<dbReference type="InterPro" id="IPR008274">
    <property type="entry name" value="AldOxase/xan_DH_MoCoBD1"/>
</dbReference>
<dbReference type="InterPro" id="IPR016208">
    <property type="entry name" value="Ald_Oxase/xanthine_DH-like"/>
</dbReference>
<dbReference type="EMBL" id="UINC01052199">
    <property type="protein sequence ID" value="SVB67252.1"/>
    <property type="molecule type" value="Genomic_DNA"/>
</dbReference>
<evidence type="ECO:0000256" key="1">
    <source>
        <dbReference type="ARBA" id="ARBA00022505"/>
    </source>
</evidence>
<dbReference type="AlphaFoldDB" id="A0A382FXB5"/>
<dbReference type="InterPro" id="IPR036856">
    <property type="entry name" value="Ald_Oxase/Xan_DH_a/b_sf"/>
</dbReference>
<feature type="domain" description="Aldehyde oxidase/xanthine dehydrogenase a/b hammerhead" evidence="3">
    <location>
        <begin position="22"/>
        <end position="123"/>
    </location>
</feature>
<name>A0A382FXB5_9ZZZZ</name>
<evidence type="ECO:0000259" key="3">
    <source>
        <dbReference type="SMART" id="SM01008"/>
    </source>
</evidence>
<dbReference type="SMART" id="SM01008">
    <property type="entry name" value="Ald_Xan_dh_C"/>
    <property type="match status" value="1"/>
</dbReference>
<evidence type="ECO:0000256" key="2">
    <source>
        <dbReference type="ARBA" id="ARBA00023002"/>
    </source>
</evidence>
<evidence type="ECO:0000313" key="4">
    <source>
        <dbReference type="EMBL" id="SVB67252.1"/>
    </source>
</evidence>
<dbReference type="PANTHER" id="PTHR11908:SF132">
    <property type="entry name" value="ALDEHYDE OXIDASE 1-RELATED"/>
    <property type="match status" value="1"/>
</dbReference>
<dbReference type="GO" id="GO:0016491">
    <property type="term" value="F:oxidoreductase activity"/>
    <property type="evidence" value="ECO:0007669"/>
    <property type="project" value="UniProtKB-KW"/>
</dbReference>
<protein>
    <recommendedName>
        <fullName evidence="3">Aldehyde oxidase/xanthine dehydrogenase a/b hammerhead domain-containing protein</fullName>
    </recommendedName>
</protein>
<gene>
    <name evidence="4" type="ORF">METZ01_LOCUS220106</name>
</gene>
<dbReference type="InterPro" id="IPR000674">
    <property type="entry name" value="Ald_Oxase/Xan_DH_a/b"/>
</dbReference>
<dbReference type="Gene3D" id="3.90.1170.50">
    <property type="entry name" value="Aldehyde oxidase/xanthine dehydrogenase, a/b hammerhead"/>
    <property type="match status" value="1"/>
</dbReference>
<feature type="non-terminal residue" evidence="4">
    <location>
        <position position="463"/>
    </location>
</feature>
<sequence>MAENLVSVGNSTQRRDLFDKVTGRAEYAADLDLPNTLYARILRSPHAHANIKNIDVARAVSFLGVRSVVTPFNVPSGRISADLQILDRRVRFVGDEVAAVAAEDIFSAEDAMRLIKVDYEILPFSLDTNQALAVGAEPIHEGGNLVNGAPIVEQRGNVEEGFAHADFIVEESFTTPAHSPAPLEPRVAQASWDGNQLTIWKSSRGIHADRKSISNALGLDSSKVRIIGPHIGAGYGGKDETRTAVIAAILSIKSGRPVSIELSREEEFLAGRRRHSTKTKVKMGLKNDGTITAIHATTVMDTGAYLSSGPGVVRRAGQGALYLYRCPNVKYDGYLVFTNTPTAGSYRALGAPQGHFALESVAELAAEKLGMSSLEFRLMNHVRLEGQPGERLTPHGEIIDTQPVEGGIPFSSNGLEECLRLGSKAIGWGENRGDSEIRRDVRRGAGMSMFIYRGGPGGQSRAT</sequence>
<accession>A0A382FXB5</accession>
<dbReference type="Pfam" id="PF01315">
    <property type="entry name" value="Ald_Xan_dh_C"/>
    <property type="match status" value="1"/>
</dbReference>
<dbReference type="SUPFAM" id="SSF56003">
    <property type="entry name" value="Molybdenum cofactor-binding domain"/>
    <property type="match status" value="1"/>
</dbReference>
<dbReference type="Pfam" id="PF02738">
    <property type="entry name" value="MoCoBD_1"/>
    <property type="match status" value="1"/>
</dbReference>
<keyword evidence="1" id="KW-0500">Molybdenum</keyword>